<keyword evidence="1" id="KW-0175">Coiled coil</keyword>
<dbReference type="EMBL" id="MU853852">
    <property type="protein sequence ID" value="KAK3937525.1"/>
    <property type="molecule type" value="Genomic_DNA"/>
</dbReference>
<feature type="compositionally biased region" description="Low complexity" evidence="2">
    <location>
        <begin position="256"/>
        <end position="270"/>
    </location>
</feature>
<feature type="compositionally biased region" description="Acidic residues" evidence="2">
    <location>
        <begin position="630"/>
        <end position="639"/>
    </location>
</feature>
<feature type="compositionally biased region" description="Polar residues" evidence="2">
    <location>
        <begin position="971"/>
        <end position="992"/>
    </location>
</feature>
<feature type="region of interest" description="Disordered" evidence="2">
    <location>
        <begin position="485"/>
        <end position="504"/>
    </location>
</feature>
<accession>A0AAN6N1M0</accession>
<feature type="compositionally biased region" description="Pro residues" evidence="2">
    <location>
        <begin position="1340"/>
        <end position="1358"/>
    </location>
</feature>
<keyword evidence="4" id="KW-1185">Reference proteome</keyword>
<feature type="compositionally biased region" description="Basic and acidic residues" evidence="2">
    <location>
        <begin position="73"/>
        <end position="85"/>
    </location>
</feature>
<feature type="compositionally biased region" description="Low complexity" evidence="2">
    <location>
        <begin position="397"/>
        <end position="412"/>
    </location>
</feature>
<gene>
    <name evidence="3" type="ORF">QBC46DRAFT_416027</name>
</gene>
<evidence type="ECO:0000313" key="4">
    <source>
        <dbReference type="Proteomes" id="UP001303473"/>
    </source>
</evidence>
<name>A0AAN6N1M0_9PEZI</name>
<feature type="compositionally biased region" description="Polar residues" evidence="2">
    <location>
        <begin position="348"/>
        <end position="362"/>
    </location>
</feature>
<feature type="compositionally biased region" description="Polar residues" evidence="2">
    <location>
        <begin position="1000"/>
        <end position="1021"/>
    </location>
</feature>
<feature type="compositionally biased region" description="Basic and acidic residues" evidence="2">
    <location>
        <begin position="806"/>
        <end position="830"/>
    </location>
</feature>
<feature type="compositionally biased region" description="Low complexity" evidence="2">
    <location>
        <begin position="932"/>
        <end position="946"/>
    </location>
</feature>
<feature type="region of interest" description="Disordered" evidence="2">
    <location>
        <begin position="1268"/>
        <end position="1358"/>
    </location>
</feature>
<feature type="compositionally biased region" description="Basic residues" evidence="2">
    <location>
        <begin position="1"/>
        <end position="23"/>
    </location>
</feature>
<feature type="compositionally biased region" description="Pro residues" evidence="2">
    <location>
        <begin position="1141"/>
        <end position="1152"/>
    </location>
</feature>
<feature type="region of interest" description="Disordered" evidence="2">
    <location>
        <begin position="798"/>
        <end position="1219"/>
    </location>
</feature>
<evidence type="ECO:0000256" key="1">
    <source>
        <dbReference type="SAM" id="Coils"/>
    </source>
</evidence>
<feature type="compositionally biased region" description="Acidic residues" evidence="2">
    <location>
        <begin position="242"/>
        <end position="253"/>
    </location>
</feature>
<feature type="region of interest" description="Disordered" evidence="2">
    <location>
        <begin position="1"/>
        <end position="437"/>
    </location>
</feature>
<reference evidence="4" key="1">
    <citation type="journal article" date="2023" name="Mol. Phylogenet. Evol.">
        <title>Genome-scale phylogeny and comparative genomics of the fungal order Sordariales.</title>
        <authorList>
            <person name="Hensen N."/>
            <person name="Bonometti L."/>
            <person name="Westerberg I."/>
            <person name="Brannstrom I.O."/>
            <person name="Guillou S."/>
            <person name="Cros-Aarteil S."/>
            <person name="Calhoun S."/>
            <person name="Haridas S."/>
            <person name="Kuo A."/>
            <person name="Mondo S."/>
            <person name="Pangilinan J."/>
            <person name="Riley R."/>
            <person name="LaButti K."/>
            <person name="Andreopoulos B."/>
            <person name="Lipzen A."/>
            <person name="Chen C."/>
            <person name="Yan M."/>
            <person name="Daum C."/>
            <person name="Ng V."/>
            <person name="Clum A."/>
            <person name="Steindorff A."/>
            <person name="Ohm R.A."/>
            <person name="Martin F."/>
            <person name="Silar P."/>
            <person name="Natvig D.O."/>
            <person name="Lalanne C."/>
            <person name="Gautier V."/>
            <person name="Ament-Velasquez S.L."/>
            <person name="Kruys A."/>
            <person name="Hutchinson M.I."/>
            <person name="Powell A.J."/>
            <person name="Barry K."/>
            <person name="Miller A.N."/>
            <person name="Grigoriev I.V."/>
            <person name="Debuchy R."/>
            <person name="Gladieux P."/>
            <person name="Hiltunen Thoren M."/>
            <person name="Johannesson H."/>
        </authorList>
    </citation>
    <scope>NUCLEOTIDE SEQUENCE [LARGE SCALE GENOMIC DNA]</scope>
    <source>
        <strain evidence="4">CBS 340.73</strain>
    </source>
</reference>
<feature type="region of interest" description="Disordered" evidence="2">
    <location>
        <begin position="552"/>
        <end position="658"/>
    </location>
</feature>
<feature type="compositionally biased region" description="Polar residues" evidence="2">
    <location>
        <begin position="600"/>
        <end position="612"/>
    </location>
</feature>
<protein>
    <submittedName>
        <fullName evidence="3">Uncharacterized protein</fullName>
    </submittedName>
</protein>
<feature type="compositionally biased region" description="Basic and acidic residues" evidence="2">
    <location>
        <begin position="371"/>
        <end position="381"/>
    </location>
</feature>
<feature type="compositionally biased region" description="Polar residues" evidence="2">
    <location>
        <begin position="25"/>
        <end position="71"/>
    </location>
</feature>
<dbReference type="Proteomes" id="UP001303473">
    <property type="component" value="Unassembled WGS sequence"/>
</dbReference>
<proteinExistence type="predicted"/>
<sequence length="1358" mass="147765">MDRGRGRGRPSKRRGNLSSHHHTSPSDPGNPTTSVTTVDIQRVPNTAPQRGGRSSSKPTLPSFTQSASASSDPAHRVTPRSDRQARSATFESPPTAIGMKMPASAASSRKRARTFEPLNDGAADEEAVSKGGHSLRKRARIDYTQEQIDDDHVSSAAKLDLFSKATTPSARNRKRKGALNDSDNEAEDHASTQKRRRTDKSPAGPRSRRRNTARKATTDVSPYVDQPSDNEVQDTILVGVSMEEEPEDSEDDSEHSSFQQSASRSSSPEGSDAEQGEANPVTPEPELQVVPKIEEAVSFTLENDGALAKDLPGQSDEATPSPLEPVDAEVADTAEHMSTAEHHDVEHQSTSQLAAISTHQQPDPTPVIKITEPEAKPDTKQEPGVGPEAAVQNERQSSSSPASFPSPSHSTSPQPPATALSSSESSRIQKSSQPARLKQVEHIYGDFRESAVSAAQHEYFPYEGDDVIYPAPWTEWVHPDEEDKADLTPMLTPRPSPPPARAHSLEIKWDGRRPLKESEFYNLYRQEMRSRAERGDARISLGEFQDECARRFKTAQNHGQDGPAGSFIQGSRHMDATAAGELVRKRPTQAAVASFDEMSGGSQAPDSEQPTAAPSPEAMDDDIATAQVEGGEDDQDVDGSAEGAIKDDSPVEPVEVTRVPKKQYAFPKVRDPLVFLDAVQGHQDMDTTELYERLAAAAEALDAWQREYNELKKITDDEENAKRRQANDKTIANWENRQKLDEPAPFRRHFDDVVKGPAAFELRGARAPKPYVDDPVLEHQREDDRIMAQAYGFKHNNHATLVGRQNPDEQRWEMPESRLRDRKKTEKAADLAEENVVEGKRARKPRVLSDQSKEPSRAPTPVAPTRRRRRNAALISEGTVDGTFRKKRGPGPRGTVWNSQPEPSVGAPHATNQTDDEAVDEQPKGARKRGRGAAAVEAPATVPAPVAEKEEEPEAKEPEAKEPEAKRQRTGRNATSHEITTSSFYSNPSSAADTRAESPRPSTASSQATENNVETVESSYSLRDKKKRNFALENDPELERSQARARATLPTEPAETKKRKRGRKPATSPQPEEHMSPLPPASQPAGPQPTGGLKAPAHFIAYAGPGGAPNVPQGPHPPQPPVHDRYMHTFDAGPDFKINNQPPPLPEPPAPKKPITRIRFTNKQAKAQHRKTPVPIAPNPSSIQPAPSPTLIPAPLPAANSASKPKASRGPKFNAAVGAKDEMNKAIGDMAEKPYAEMSKSEKMSWSMRRRWATGEMQAAVEKRRTTLANKKAEKAAGGPTLNGPDFAGANYDETAAAEAESAGPSTTHTTPVPPAGPLALPHYIQPPPQPLQQPGHLLPQPPIAYSFPPPPPAGPLA</sequence>
<organism evidence="3 4">
    <name type="scientific">Diplogelasinospora grovesii</name>
    <dbReference type="NCBI Taxonomy" id="303347"/>
    <lineage>
        <taxon>Eukaryota</taxon>
        <taxon>Fungi</taxon>
        <taxon>Dikarya</taxon>
        <taxon>Ascomycota</taxon>
        <taxon>Pezizomycotina</taxon>
        <taxon>Sordariomycetes</taxon>
        <taxon>Sordariomycetidae</taxon>
        <taxon>Sordariales</taxon>
        <taxon>Diplogelasinosporaceae</taxon>
        <taxon>Diplogelasinospora</taxon>
    </lineage>
</organism>
<comment type="caution">
    <text evidence="3">The sequence shown here is derived from an EMBL/GenBank/DDBJ whole genome shotgun (WGS) entry which is preliminary data.</text>
</comment>
<feature type="compositionally biased region" description="Basic and acidic residues" evidence="2">
    <location>
        <begin position="333"/>
        <end position="347"/>
    </location>
</feature>
<feature type="compositionally biased region" description="Pro residues" evidence="2">
    <location>
        <begin position="1186"/>
        <end position="1196"/>
    </location>
</feature>
<feature type="coiled-coil region" evidence="1">
    <location>
        <begin position="694"/>
        <end position="721"/>
    </location>
</feature>
<feature type="compositionally biased region" description="Basic and acidic residues" evidence="2">
    <location>
        <begin position="955"/>
        <end position="967"/>
    </location>
</feature>
<evidence type="ECO:0000313" key="3">
    <source>
        <dbReference type="EMBL" id="KAK3937525.1"/>
    </source>
</evidence>
<evidence type="ECO:0000256" key="2">
    <source>
        <dbReference type="SAM" id="MobiDB-lite"/>
    </source>
</evidence>
<feature type="compositionally biased region" description="Low complexity" evidence="2">
    <location>
        <begin position="421"/>
        <end position="432"/>
    </location>
</feature>
<feature type="compositionally biased region" description="Pro residues" evidence="2">
    <location>
        <begin position="1112"/>
        <end position="1121"/>
    </location>
</feature>